<sequence>MNCATPGPRQRTDQLPSDKRPVSFPRPTPGRRLSENQKARISVYLQVWEAMMAALFATFCAAKNNSTILFESIRVQGLSDLLYLIAAVIITGMMVSASLALYGIVLFHQSLVSIFSPFLLVNATFFTVQSSSAPSRSLPQQTPKPAQSGLTEEPTPVPTTEKAPVTNLRPLIDLSAKSSEAGDTPPAPAVLLPQVLSPTQLQLRSLSPAFDASIQQAKEREIEEIMQPSSRQEMPSALGAILAKRSDFGPLMYGRPSNVERSMSTVSYPDTYGDSTGSDEEADAEYKLMRDTIYESEQEMEEKESPVNAAHLDTDPDFDDEEDGDDMQFPVPDVQAEDIPYTSSPTHAGLDLGPEVIEVLDESRRTTMDAGAPAAMVMPVPHAVTSITPPPSRVTTMIQQPTTDAVDSPRDIFSPVPVSFPQPASGLPFAFPFLREQLEQRLATPPATSISQWSHAVTESDEKKAEKDENITEPTPYPSPPFTPPSSRPPTMYNSMALQIPPRDPAPEALTTPDPFVIDRSPLSALAEEDKPEPTPAVVQSVTEPEPESAPVEAEPSCEVAPPTVEAEEVTTDIFSQIVMSPVRQGSLRSPLSYVQQEIVSPPRAASPLKSIGRGGLLNDSRIPVDDFPADTSVVSTAEPERTLVASAAEEPAQEVSAVEKDMEYTGAEEPHPIRQASDVASGADDESTAPKAKSDKKKKKKTKKNRKSVSIDEVPFVIGSDAEREEDASDSVASGFASPALASPSYVSSPLAAAPIPIPRTFEIEEEVPELVSPDVSADYMSSSPGPMRPLSLMSELMSPRSTADELSDSSVILPPGQFSDKQVDHYGRWFARAHRDKALPSIQALRDQMKACTDVELAGRLRLGSRADPTKLSKSLVGEDNMKGVGAQGSLPPPPVRKGSSYRRRR</sequence>
<feature type="compositionally biased region" description="Basic residues" evidence="1">
    <location>
        <begin position="695"/>
        <end position="708"/>
    </location>
</feature>
<accession>A0A0C3AF33</accession>
<feature type="compositionally biased region" description="Polar residues" evidence="1">
    <location>
        <begin position="446"/>
        <end position="457"/>
    </location>
</feature>
<keyword evidence="2" id="KW-0812">Transmembrane</keyword>
<feature type="region of interest" description="Disordered" evidence="1">
    <location>
        <begin position="866"/>
        <end position="908"/>
    </location>
</feature>
<dbReference type="AlphaFoldDB" id="A0A0C3AF33"/>
<evidence type="ECO:0000256" key="1">
    <source>
        <dbReference type="SAM" id="MobiDB-lite"/>
    </source>
</evidence>
<feature type="compositionally biased region" description="Low complexity" evidence="1">
    <location>
        <begin position="151"/>
        <end position="164"/>
    </location>
</feature>
<evidence type="ECO:0000256" key="2">
    <source>
        <dbReference type="SAM" id="Phobius"/>
    </source>
</evidence>
<reference evidence="3 4" key="1">
    <citation type="submission" date="2014-04" db="EMBL/GenBank/DDBJ databases">
        <authorList>
            <consortium name="DOE Joint Genome Institute"/>
            <person name="Kuo A."/>
            <person name="Zuccaro A."/>
            <person name="Kohler A."/>
            <person name="Nagy L.G."/>
            <person name="Floudas D."/>
            <person name="Copeland A."/>
            <person name="Barry K.W."/>
            <person name="Cichocki N."/>
            <person name="Veneault-Fourrey C."/>
            <person name="LaButti K."/>
            <person name="Lindquist E.A."/>
            <person name="Lipzen A."/>
            <person name="Lundell T."/>
            <person name="Morin E."/>
            <person name="Murat C."/>
            <person name="Sun H."/>
            <person name="Tunlid A."/>
            <person name="Henrissat B."/>
            <person name="Grigoriev I.V."/>
            <person name="Hibbett D.S."/>
            <person name="Martin F."/>
            <person name="Nordberg H.P."/>
            <person name="Cantor M.N."/>
            <person name="Hua S.X."/>
        </authorList>
    </citation>
    <scope>NUCLEOTIDE SEQUENCE [LARGE SCALE GENOMIC DNA]</scope>
    <source>
        <strain evidence="3 4">MAFF 305830</strain>
    </source>
</reference>
<feature type="transmembrane region" description="Helical" evidence="2">
    <location>
        <begin position="41"/>
        <end position="61"/>
    </location>
</feature>
<feature type="compositionally biased region" description="Basic and acidic residues" evidence="1">
    <location>
        <begin position="658"/>
        <end position="673"/>
    </location>
</feature>
<feature type="region of interest" description="Disordered" evidence="1">
    <location>
        <begin position="297"/>
        <end position="322"/>
    </location>
</feature>
<evidence type="ECO:0000313" key="4">
    <source>
        <dbReference type="Proteomes" id="UP000054097"/>
    </source>
</evidence>
<dbReference type="Proteomes" id="UP000054097">
    <property type="component" value="Unassembled WGS sequence"/>
</dbReference>
<evidence type="ECO:0000313" key="3">
    <source>
        <dbReference type="EMBL" id="KIM23255.1"/>
    </source>
</evidence>
<feature type="region of interest" description="Disordered" evidence="1">
    <location>
        <begin position="777"/>
        <end position="820"/>
    </location>
</feature>
<feature type="compositionally biased region" description="Pro residues" evidence="1">
    <location>
        <begin position="475"/>
        <end position="488"/>
    </location>
</feature>
<gene>
    <name evidence="3" type="ORF">M408DRAFT_332451</name>
</gene>
<reference evidence="4" key="2">
    <citation type="submission" date="2015-01" db="EMBL/GenBank/DDBJ databases">
        <title>Evolutionary Origins and Diversification of the Mycorrhizal Mutualists.</title>
        <authorList>
            <consortium name="DOE Joint Genome Institute"/>
            <consortium name="Mycorrhizal Genomics Consortium"/>
            <person name="Kohler A."/>
            <person name="Kuo A."/>
            <person name="Nagy L.G."/>
            <person name="Floudas D."/>
            <person name="Copeland A."/>
            <person name="Barry K.W."/>
            <person name="Cichocki N."/>
            <person name="Veneault-Fourrey C."/>
            <person name="LaButti K."/>
            <person name="Lindquist E.A."/>
            <person name="Lipzen A."/>
            <person name="Lundell T."/>
            <person name="Morin E."/>
            <person name="Murat C."/>
            <person name="Riley R."/>
            <person name="Ohm R."/>
            <person name="Sun H."/>
            <person name="Tunlid A."/>
            <person name="Henrissat B."/>
            <person name="Grigoriev I.V."/>
            <person name="Hibbett D.S."/>
            <person name="Martin F."/>
        </authorList>
    </citation>
    <scope>NUCLEOTIDE SEQUENCE [LARGE SCALE GENOMIC DNA]</scope>
    <source>
        <strain evidence="4">MAFF 305830</strain>
    </source>
</reference>
<feature type="compositionally biased region" description="Basic and acidic residues" evidence="1">
    <location>
        <begin position="458"/>
        <end position="470"/>
    </location>
</feature>
<feature type="transmembrane region" description="Helical" evidence="2">
    <location>
        <begin position="81"/>
        <end position="104"/>
    </location>
</feature>
<dbReference type="HOGENOM" id="CLU_311482_0_0_1"/>
<feature type="transmembrane region" description="Helical" evidence="2">
    <location>
        <begin position="111"/>
        <end position="128"/>
    </location>
</feature>
<protein>
    <submittedName>
        <fullName evidence="3">Uncharacterized protein</fullName>
    </submittedName>
</protein>
<organism evidence="3 4">
    <name type="scientific">Serendipita vermifera MAFF 305830</name>
    <dbReference type="NCBI Taxonomy" id="933852"/>
    <lineage>
        <taxon>Eukaryota</taxon>
        <taxon>Fungi</taxon>
        <taxon>Dikarya</taxon>
        <taxon>Basidiomycota</taxon>
        <taxon>Agaricomycotina</taxon>
        <taxon>Agaricomycetes</taxon>
        <taxon>Sebacinales</taxon>
        <taxon>Serendipitaceae</taxon>
        <taxon>Serendipita</taxon>
    </lineage>
</organism>
<proteinExistence type="predicted"/>
<feature type="region of interest" description="Disordered" evidence="1">
    <location>
        <begin position="602"/>
        <end position="748"/>
    </location>
</feature>
<keyword evidence="2" id="KW-0472">Membrane</keyword>
<feature type="region of interest" description="Disordered" evidence="1">
    <location>
        <begin position="445"/>
        <end position="563"/>
    </location>
</feature>
<keyword evidence="2" id="KW-1133">Transmembrane helix</keyword>
<dbReference type="EMBL" id="KN824340">
    <property type="protein sequence ID" value="KIM23255.1"/>
    <property type="molecule type" value="Genomic_DNA"/>
</dbReference>
<dbReference type="OrthoDB" id="3266735at2759"/>
<feature type="compositionally biased region" description="Polar residues" evidence="1">
    <location>
        <begin position="262"/>
        <end position="276"/>
    </location>
</feature>
<feature type="region of interest" description="Disordered" evidence="1">
    <location>
        <begin position="262"/>
        <end position="282"/>
    </location>
</feature>
<feature type="compositionally biased region" description="Polar residues" evidence="1">
    <location>
        <begin position="133"/>
        <end position="150"/>
    </location>
</feature>
<feature type="region of interest" description="Disordered" evidence="1">
    <location>
        <begin position="1"/>
        <end position="32"/>
    </location>
</feature>
<feature type="region of interest" description="Disordered" evidence="1">
    <location>
        <begin position="133"/>
        <end position="164"/>
    </location>
</feature>
<keyword evidence="4" id="KW-1185">Reference proteome</keyword>
<name>A0A0C3AF33_SERVB</name>
<feature type="compositionally biased region" description="Basic and acidic residues" evidence="1">
    <location>
        <begin position="10"/>
        <end position="21"/>
    </location>
</feature>
<feature type="compositionally biased region" description="Low complexity" evidence="1">
    <location>
        <begin position="549"/>
        <end position="563"/>
    </location>
</feature>